<keyword evidence="2" id="KW-1185">Reference proteome</keyword>
<evidence type="ECO:0000313" key="1">
    <source>
        <dbReference type="EMBL" id="TWG25244.1"/>
    </source>
</evidence>
<dbReference type="OrthoDB" id="7585928at2"/>
<name>A0A561WN18_ACTTI</name>
<organism evidence="1 2">
    <name type="scientific">Actinoplanes teichomyceticus</name>
    <dbReference type="NCBI Taxonomy" id="1867"/>
    <lineage>
        <taxon>Bacteria</taxon>
        <taxon>Bacillati</taxon>
        <taxon>Actinomycetota</taxon>
        <taxon>Actinomycetes</taxon>
        <taxon>Micromonosporales</taxon>
        <taxon>Micromonosporaceae</taxon>
        <taxon>Actinoplanes</taxon>
    </lineage>
</organism>
<evidence type="ECO:0000313" key="2">
    <source>
        <dbReference type="Proteomes" id="UP000320239"/>
    </source>
</evidence>
<proteinExistence type="predicted"/>
<dbReference type="RefSeq" id="WP_122980798.1">
    <property type="nucleotide sequence ID" value="NZ_BOMX01000007.1"/>
</dbReference>
<reference evidence="1 2" key="1">
    <citation type="submission" date="2019-06" db="EMBL/GenBank/DDBJ databases">
        <title>Sequencing the genomes of 1000 actinobacteria strains.</title>
        <authorList>
            <person name="Klenk H.-P."/>
        </authorList>
    </citation>
    <scope>NUCLEOTIDE SEQUENCE [LARGE SCALE GENOMIC DNA]</scope>
    <source>
        <strain evidence="1 2">DSM 43866</strain>
    </source>
</reference>
<dbReference type="AlphaFoldDB" id="A0A561WN18"/>
<gene>
    <name evidence="1" type="ORF">FHX34_101210</name>
</gene>
<accession>A0A561WN18</accession>
<comment type="caution">
    <text evidence="1">The sequence shown here is derived from an EMBL/GenBank/DDBJ whole genome shotgun (WGS) entry which is preliminary data.</text>
</comment>
<protein>
    <submittedName>
        <fullName evidence="1">Uncharacterized protein</fullName>
    </submittedName>
</protein>
<dbReference type="Proteomes" id="UP000320239">
    <property type="component" value="Unassembled WGS sequence"/>
</dbReference>
<sequence>MPLELHDENATLIGVITVDEVEQLVGWLRSTRKPRVSLRRCNHLHTGALQALLLFRPKISAAPRDAFLATRVLPLLSGSRGDNGRQGTEPP</sequence>
<dbReference type="EMBL" id="VIWY01000001">
    <property type="protein sequence ID" value="TWG25244.1"/>
    <property type="molecule type" value="Genomic_DNA"/>
</dbReference>